<evidence type="ECO:0000259" key="2">
    <source>
        <dbReference type="Pfam" id="PF24993"/>
    </source>
</evidence>
<protein>
    <submittedName>
        <fullName evidence="3">Translational activator of GCN4</fullName>
    </submittedName>
</protein>
<gene>
    <name evidence="3" type="primary">GCN1_1</name>
    <name evidence="3" type="ORF">H4R20_002070</name>
</gene>
<dbReference type="Pfam" id="PF24993">
    <property type="entry name" value="GNC1_N"/>
    <property type="match status" value="1"/>
</dbReference>
<proteinExistence type="predicted"/>
<keyword evidence="4" id="KW-1185">Reference proteome</keyword>
<name>A0A9W8I4J4_9FUNG</name>
<accession>A0A9W8I4J4</accession>
<dbReference type="AlphaFoldDB" id="A0A9W8I4J4"/>
<evidence type="ECO:0000313" key="4">
    <source>
        <dbReference type="Proteomes" id="UP001140094"/>
    </source>
</evidence>
<feature type="domain" description="Stalled ribosome sensor GCN1-like N-terminal" evidence="2">
    <location>
        <begin position="256"/>
        <end position="381"/>
    </location>
</feature>
<comment type="caution">
    <text evidence="3">The sequence shown here is derived from an EMBL/GenBank/DDBJ whole genome shotgun (WGS) entry which is preliminary data.</text>
</comment>
<dbReference type="EMBL" id="JANBUO010000284">
    <property type="protein sequence ID" value="KAJ2805484.1"/>
    <property type="molecule type" value="Genomic_DNA"/>
</dbReference>
<reference evidence="3" key="1">
    <citation type="submission" date="2022-07" db="EMBL/GenBank/DDBJ databases">
        <title>Phylogenomic reconstructions and comparative analyses of Kickxellomycotina fungi.</title>
        <authorList>
            <person name="Reynolds N.K."/>
            <person name="Stajich J.E."/>
            <person name="Barry K."/>
            <person name="Grigoriev I.V."/>
            <person name="Crous P."/>
            <person name="Smith M.E."/>
        </authorList>
    </citation>
    <scope>NUCLEOTIDE SEQUENCE</scope>
    <source>
        <strain evidence="3">NRRL 1565</strain>
    </source>
</reference>
<dbReference type="InterPro" id="IPR056810">
    <property type="entry name" value="GNC1-like_N"/>
</dbReference>
<dbReference type="Pfam" id="PF12074">
    <property type="entry name" value="Gcn1_N"/>
    <property type="match status" value="1"/>
</dbReference>
<organism evidence="3 4">
    <name type="scientific">Coemansia guatemalensis</name>
    <dbReference type="NCBI Taxonomy" id="2761395"/>
    <lineage>
        <taxon>Eukaryota</taxon>
        <taxon>Fungi</taxon>
        <taxon>Fungi incertae sedis</taxon>
        <taxon>Zoopagomycota</taxon>
        <taxon>Kickxellomycotina</taxon>
        <taxon>Kickxellomycetes</taxon>
        <taxon>Kickxellales</taxon>
        <taxon>Kickxellaceae</taxon>
        <taxon>Coemansia</taxon>
    </lineage>
</organism>
<dbReference type="InterPro" id="IPR022716">
    <property type="entry name" value="Gcn1_N"/>
</dbReference>
<feature type="domain" description="Gcn1 N-terminal" evidence="1">
    <location>
        <begin position="389"/>
        <end position="736"/>
    </location>
</feature>
<sequence length="737" mass="79442">MSGNTDEAEKFAWKEHLSSLSKKITTASVKQRIAVLGDELQALVAANPPGDKELVGIILLLKKTVLLYVDRESRAAVLEVLKQLGDQRPEVFVKALATVAEPFAESLQPKKIADPRLIPTPMAGRFVLHSWITMGLAVGGKHAAAVGKSEQQQPKEFLLADAAWKRLVELEARLLWGIAPAQPQSDSKALSMSRTAHRSVWRMIREAPAVVEPMLEVLTAEENETAAVLLGNVISAAHRDSNSRKLVSDAKEKIVSYIDRVLICSKRPVSYSSIADLGCFLQHYVGADFDKKFRGSISKMLLRSPENVVPTCLWLLQGLGKSNVDITAMYLEVFADTLGKLLGGTNVEVRKSAAELLAYLANTPSTEEAALEATEKITKPLTLGRYPQPEQRALVYGVLRKVRAGPGNGWASSIVILSALEKMTTKDTQAVEELFVAMGAHVGVVMEHLSATKDSSSAEYERCVTAIKELAVAAQKGLALPDRAANARQGWAADALGEPLWIWAETYDVDAHAWMGAHMMPVLQTLVAKAQKAASSPLAGSAEAHVGLALALRMRPAMEAAGVDVAGLVKAVSVEKSLVLWDKVYHRLTRTSEYVWLLRCAQLLFQSGCDDSRLADLLLWTIRDNQNAQRETTQAGISALENMSRADAKRLWNVLGSRIFESMNTADQGGSGSNGASSWANILRAVASGAVHSEGDAASKARMLVALALACNHPAVGLIAGGSLWIALVQRAGVNPA</sequence>
<evidence type="ECO:0000259" key="1">
    <source>
        <dbReference type="Pfam" id="PF12074"/>
    </source>
</evidence>
<dbReference type="OrthoDB" id="5148094at2759"/>
<dbReference type="InterPro" id="IPR016024">
    <property type="entry name" value="ARM-type_fold"/>
</dbReference>
<feature type="non-terminal residue" evidence="3">
    <location>
        <position position="737"/>
    </location>
</feature>
<evidence type="ECO:0000313" key="3">
    <source>
        <dbReference type="EMBL" id="KAJ2805484.1"/>
    </source>
</evidence>
<dbReference type="Proteomes" id="UP001140094">
    <property type="component" value="Unassembled WGS sequence"/>
</dbReference>
<dbReference type="SUPFAM" id="SSF48371">
    <property type="entry name" value="ARM repeat"/>
    <property type="match status" value="1"/>
</dbReference>